<dbReference type="Proteomes" id="UP000660554">
    <property type="component" value="Unassembled WGS sequence"/>
</dbReference>
<protein>
    <submittedName>
        <fullName evidence="2">Uncharacterized protein</fullName>
    </submittedName>
</protein>
<gene>
    <name evidence="2" type="ORF">Scinn_69110</name>
</gene>
<accession>A0ABQ3NXF1</accession>
<feature type="compositionally biased region" description="Gly residues" evidence="1">
    <location>
        <begin position="1"/>
        <end position="10"/>
    </location>
</feature>
<reference evidence="3" key="1">
    <citation type="submission" date="2020-09" db="EMBL/GenBank/DDBJ databases">
        <title>Whole genome shotgun sequence of Streptomyces cinnamonensis NBRC 15873.</title>
        <authorList>
            <person name="Komaki H."/>
            <person name="Tamura T."/>
        </authorList>
    </citation>
    <scope>NUCLEOTIDE SEQUENCE [LARGE SCALE GENOMIC DNA]</scope>
    <source>
        <strain evidence="3">NBRC 15873</strain>
    </source>
</reference>
<keyword evidence="3" id="KW-1185">Reference proteome</keyword>
<organism evidence="2 3">
    <name type="scientific">Streptomyces virginiae</name>
    <name type="common">Streptomyces cinnamonensis</name>
    <dbReference type="NCBI Taxonomy" id="1961"/>
    <lineage>
        <taxon>Bacteria</taxon>
        <taxon>Bacillati</taxon>
        <taxon>Actinomycetota</taxon>
        <taxon>Actinomycetes</taxon>
        <taxon>Kitasatosporales</taxon>
        <taxon>Streptomycetaceae</taxon>
        <taxon>Streptomyces</taxon>
    </lineage>
</organism>
<evidence type="ECO:0000313" key="2">
    <source>
        <dbReference type="EMBL" id="GHI17448.1"/>
    </source>
</evidence>
<feature type="region of interest" description="Disordered" evidence="1">
    <location>
        <begin position="185"/>
        <end position="229"/>
    </location>
</feature>
<comment type="caution">
    <text evidence="2">The sequence shown here is derived from an EMBL/GenBank/DDBJ whole genome shotgun (WGS) entry which is preliminary data.</text>
</comment>
<sequence>MGAQAGGAGAQPGQAGAEEAARLEDGGDVGGPEVLHGAPGVCLGVLGRRGLVVVGKAPAVAGNHLDAGGTQCAQAVPAVGQVLLSGVPPDVTPSDERAEPGAVTVAQVRGVVEPVLFVAVGLGAGEGEYRLGDGLPAVGPVVGAGGEVLLVEPGERLGVGGLAVALGVGGSQGLRPLTVGALEQAMRPRKSGGRDGADTGDAVQVRSTLGGAPEPAGVQRGLGPKRLRP</sequence>
<name>A0ABQ3NXF1_STRVG</name>
<proteinExistence type="predicted"/>
<evidence type="ECO:0000256" key="1">
    <source>
        <dbReference type="SAM" id="MobiDB-lite"/>
    </source>
</evidence>
<evidence type="ECO:0000313" key="3">
    <source>
        <dbReference type="Proteomes" id="UP000660554"/>
    </source>
</evidence>
<feature type="region of interest" description="Disordered" evidence="1">
    <location>
        <begin position="1"/>
        <end position="31"/>
    </location>
</feature>
<dbReference type="EMBL" id="BNDV01000017">
    <property type="protein sequence ID" value="GHI17448.1"/>
    <property type="molecule type" value="Genomic_DNA"/>
</dbReference>